<dbReference type="AlphaFoldDB" id="A0A0E9R7Q1"/>
<accession>A0A0E9R7Q1</accession>
<name>A0A0E9R7Q1_ANGAN</name>
<evidence type="ECO:0000313" key="1">
    <source>
        <dbReference type="EMBL" id="JAH25144.1"/>
    </source>
</evidence>
<proteinExistence type="predicted"/>
<reference evidence="1" key="1">
    <citation type="submission" date="2014-11" db="EMBL/GenBank/DDBJ databases">
        <authorList>
            <person name="Amaro Gonzalez C."/>
        </authorList>
    </citation>
    <scope>NUCLEOTIDE SEQUENCE</scope>
</reference>
<reference evidence="1" key="2">
    <citation type="journal article" date="2015" name="Fish Shellfish Immunol.">
        <title>Early steps in the European eel (Anguilla anguilla)-Vibrio vulnificus interaction in the gills: Role of the RtxA13 toxin.</title>
        <authorList>
            <person name="Callol A."/>
            <person name="Pajuelo D."/>
            <person name="Ebbesson L."/>
            <person name="Teles M."/>
            <person name="MacKenzie S."/>
            <person name="Amaro C."/>
        </authorList>
    </citation>
    <scope>NUCLEOTIDE SEQUENCE</scope>
</reference>
<dbReference type="EMBL" id="GBXM01083433">
    <property type="protein sequence ID" value="JAH25144.1"/>
    <property type="molecule type" value="Transcribed_RNA"/>
</dbReference>
<sequence length="34" mass="3999">MNNYTMLCFLCHGTQPRYLVFVINVCSVSCHFTR</sequence>
<protein>
    <submittedName>
        <fullName evidence="1">Uncharacterized protein</fullName>
    </submittedName>
</protein>
<organism evidence="1">
    <name type="scientific">Anguilla anguilla</name>
    <name type="common">European freshwater eel</name>
    <name type="synonym">Muraena anguilla</name>
    <dbReference type="NCBI Taxonomy" id="7936"/>
    <lineage>
        <taxon>Eukaryota</taxon>
        <taxon>Metazoa</taxon>
        <taxon>Chordata</taxon>
        <taxon>Craniata</taxon>
        <taxon>Vertebrata</taxon>
        <taxon>Euteleostomi</taxon>
        <taxon>Actinopterygii</taxon>
        <taxon>Neopterygii</taxon>
        <taxon>Teleostei</taxon>
        <taxon>Anguilliformes</taxon>
        <taxon>Anguillidae</taxon>
        <taxon>Anguilla</taxon>
    </lineage>
</organism>